<keyword evidence="3" id="KW-1185">Reference proteome</keyword>
<dbReference type="InterPro" id="IPR015943">
    <property type="entry name" value="WD40/YVTN_repeat-like_dom_sf"/>
</dbReference>
<sequence length="346" mass="37858">MKLRNDFLYIGDGSDNTVKTFDAETGRFLGSFVPSGDHGLNGPRGLIFDHEGNLLVTNQNVGQPQNGDVLKYNGQTGAFLGELVKSNAPGAPFAPRGIVLSKQNVLFVADMGDFAFDTSIEVPGEVRMYNGFTGAFIGNLDHSGFSPFHPRGLVFGPDGLLYVSAFDFLDPNKGWVLRFDTKTNKLLDVFISNDDIKDLHRPEGLVFGPDGNLYVTSFRANVNDTDKILVVNRHTRKLLDKIDLDAVAQPRAFAQAILFGPNGKLFVPITGNGPDTGSVRRYNIHHHKTFDVFVPPASAGGPLGMPWYLTFGNTDPATLDYEGDREESSDHHQHHPPHESSDESSS</sequence>
<organism evidence="2 3">
    <name type="scientific">Neobacillus bataviensis</name>
    <dbReference type="NCBI Taxonomy" id="220685"/>
    <lineage>
        <taxon>Bacteria</taxon>
        <taxon>Bacillati</taxon>
        <taxon>Bacillota</taxon>
        <taxon>Bacilli</taxon>
        <taxon>Bacillales</taxon>
        <taxon>Bacillaceae</taxon>
        <taxon>Neobacillus</taxon>
    </lineage>
</organism>
<dbReference type="Gene3D" id="2.120.10.30">
    <property type="entry name" value="TolB, C-terminal domain"/>
    <property type="match status" value="1"/>
</dbReference>
<protein>
    <recommendedName>
        <fullName evidence="4">NHL repeat-containing protein</fullName>
    </recommendedName>
</protein>
<comment type="caution">
    <text evidence="2">The sequence shown here is derived from an EMBL/GenBank/DDBJ whole genome shotgun (WGS) entry which is preliminary data.</text>
</comment>
<dbReference type="Gene3D" id="2.130.10.10">
    <property type="entry name" value="YVTN repeat-like/Quinoprotein amine dehydrogenase"/>
    <property type="match status" value="1"/>
</dbReference>
<dbReference type="AlphaFoldDB" id="A0A561C7Z7"/>
<gene>
    <name evidence="2" type="ORF">FB550_1371</name>
</gene>
<accession>A0A561C7Z7</accession>
<feature type="compositionally biased region" description="Basic and acidic residues" evidence="1">
    <location>
        <begin position="326"/>
        <end position="346"/>
    </location>
</feature>
<reference evidence="2 3" key="1">
    <citation type="submission" date="2019-06" db="EMBL/GenBank/DDBJ databases">
        <title>Sorghum-associated microbial communities from plants grown in Nebraska, USA.</title>
        <authorList>
            <person name="Schachtman D."/>
        </authorList>
    </citation>
    <scope>NUCLEOTIDE SEQUENCE [LARGE SCALE GENOMIC DNA]</scope>
    <source>
        <strain evidence="2 3">2482</strain>
    </source>
</reference>
<evidence type="ECO:0000313" key="3">
    <source>
        <dbReference type="Proteomes" id="UP000319671"/>
    </source>
</evidence>
<feature type="region of interest" description="Disordered" evidence="1">
    <location>
        <begin position="318"/>
        <end position="346"/>
    </location>
</feature>
<dbReference type="InterPro" id="IPR011042">
    <property type="entry name" value="6-blade_b-propeller_TolB-like"/>
</dbReference>
<evidence type="ECO:0008006" key="4">
    <source>
        <dbReference type="Google" id="ProtNLM"/>
    </source>
</evidence>
<dbReference type="SUPFAM" id="SSF63829">
    <property type="entry name" value="Calcium-dependent phosphotriesterase"/>
    <property type="match status" value="1"/>
</dbReference>
<dbReference type="Proteomes" id="UP000319671">
    <property type="component" value="Unassembled WGS sequence"/>
</dbReference>
<name>A0A561C7Z7_9BACI</name>
<evidence type="ECO:0000313" key="2">
    <source>
        <dbReference type="EMBL" id="TWD87022.1"/>
    </source>
</evidence>
<dbReference type="RefSeq" id="WP_261380849.1">
    <property type="nucleotide sequence ID" value="NZ_VIVN01000037.1"/>
</dbReference>
<evidence type="ECO:0000256" key="1">
    <source>
        <dbReference type="SAM" id="MobiDB-lite"/>
    </source>
</evidence>
<dbReference type="EMBL" id="VIVN01000037">
    <property type="protein sequence ID" value="TWD87022.1"/>
    <property type="molecule type" value="Genomic_DNA"/>
</dbReference>
<proteinExistence type="predicted"/>